<dbReference type="PIRSF" id="PIRSF017082">
    <property type="entry name" value="YflP"/>
    <property type="match status" value="1"/>
</dbReference>
<dbReference type="AlphaFoldDB" id="A0A9X2BXT8"/>
<comment type="caution">
    <text evidence="3">The sequence shown here is derived from an EMBL/GenBank/DDBJ whole genome shotgun (WGS) entry which is preliminary data.</text>
</comment>
<protein>
    <submittedName>
        <fullName evidence="3">Tripartite tricarboxylate transporter substrate binding protein</fullName>
    </submittedName>
</protein>
<dbReference type="Gene3D" id="3.40.190.150">
    <property type="entry name" value="Bordetella uptake gene, domain 1"/>
    <property type="match status" value="1"/>
</dbReference>
<proteinExistence type="inferred from homology"/>
<dbReference type="EMBL" id="JALPRX010000078">
    <property type="protein sequence ID" value="MCK8786284.1"/>
    <property type="molecule type" value="Genomic_DNA"/>
</dbReference>
<dbReference type="CDD" id="cd13578">
    <property type="entry name" value="PBP2_Bug27"/>
    <property type="match status" value="1"/>
</dbReference>
<keyword evidence="2" id="KW-0732">Signal</keyword>
<dbReference type="Pfam" id="PF03401">
    <property type="entry name" value="TctC"/>
    <property type="match status" value="1"/>
</dbReference>
<organism evidence="3 4">
    <name type="scientific">Roseomonas acroporae</name>
    <dbReference type="NCBI Taxonomy" id="2937791"/>
    <lineage>
        <taxon>Bacteria</taxon>
        <taxon>Pseudomonadati</taxon>
        <taxon>Pseudomonadota</taxon>
        <taxon>Alphaproteobacteria</taxon>
        <taxon>Acetobacterales</taxon>
        <taxon>Roseomonadaceae</taxon>
        <taxon>Roseomonas</taxon>
    </lineage>
</organism>
<evidence type="ECO:0000256" key="2">
    <source>
        <dbReference type="SAM" id="SignalP"/>
    </source>
</evidence>
<comment type="similarity">
    <text evidence="1">Belongs to the UPF0065 (bug) family.</text>
</comment>
<gene>
    <name evidence="3" type="ORF">M0638_18055</name>
</gene>
<dbReference type="PANTHER" id="PTHR42928:SF5">
    <property type="entry name" value="BLR1237 PROTEIN"/>
    <property type="match status" value="1"/>
</dbReference>
<dbReference type="Gene3D" id="3.40.190.10">
    <property type="entry name" value="Periplasmic binding protein-like II"/>
    <property type="match status" value="1"/>
</dbReference>
<accession>A0A9X2BXT8</accession>
<feature type="chain" id="PRO_5040781778" evidence="2">
    <location>
        <begin position="26"/>
        <end position="325"/>
    </location>
</feature>
<dbReference type="SUPFAM" id="SSF53850">
    <property type="entry name" value="Periplasmic binding protein-like II"/>
    <property type="match status" value="1"/>
</dbReference>
<name>A0A9X2BXT8_9PROT</name>
<evidence type="ECO:0000256" key="1">
    <source>
        <dbReference type="ARBA" id="ARBA00006987"/>
    </source>
</evidence>
<dbReference type="InterPro" id="IPR005064">
    <property type="entry name" value="BUG"/>
</dbReference>
<keyword evidence="4" id="KW-1185">Reference proteome</keyword>
<evidence type="ECO:0000313" key="4">
    <source>
        <dbReference type="Proteomes" id="UP001139516"/>
    </source>
</evidence>
<evidence type="ECO:0000313" key="3">
    <source>
        <dbReference type="EMBL" id="MCK8786284.1"/>
    </source>
</evidence>
<dbReference type="RefSeq" id="WP_248668397.1">
    <property type="nucleotide sequence ID" value="NZ_JALPRX010000078.1"/>
</dbReference>
<dbReference type="Proteomes" id="UP001139516">
    <property type="component" value="Unassembled WGS sequence"/>
</dbReference>
<dbReference type="InterPro" id="IPR042100">
    <property type="entry name" value="Bug_dom1"/>
</dbReference>
<reference evidence="3" key="1">
    <citation type="submission" date="2022-04" db="EMBL/GenBank/DDBJ databases">
        <title>Roseomonas acroporae sp. nov., isolated from coral Acropora digitifera.</title>
        <authorList>
            <person name="Sun H."/>
        </authorList>
    </citation>
    <scope>NUCLEOTIDE SEQUENCE</scope>
    <source>
        <strain evidence="3">NAR14</strain>
    </source>
</reference>
<feature type="signal peptide" evidence="2">
    <location>
        <begin position="1"/>
        <end position="25"/>
    </location>
</feature>
<sequence length="325" mass="33161">MRRRTLLAALPVLAGAPLPASRAFAQPPASWPDRPLRLIVPFPPGGAIDAMARLLGPRLSDSLGQPVVVENRAGAGGTIGTDAAAKSTDNHTLLMVSMAQAVNPALYPRLPYAAGDLVGVAPVGIVPNVLVVPAASPARDVRGLIALAKSKPGELTYGSAGSGTSIHLAGALFASMAGIDITHVPYRGSGPAVADLVSGRIDMMFDSVTSSAPHIASGRLRALAVTTGHRIAAFPDLPTVAEAGLPGYVVDPWFAMMAPAGLAAAHRERAGAAVAAALRQPALRESFATIGAEPMSGDGASLDRLIAEETAKWGALVRQAGIRIE</sequence>
<dbReference type="PANTHER" id="PTHR42928">
    <property type="entry name" value="TRICARBOXYLATE-BINDING PROTEIN"/>
    <property type="match status" value="1"/>
</dbReference>